<dbReference type="RefSeq" id="WP_061214050.1">
    <property type="nucleotide sequence ID" value="NZ_DCDX01000035.1"/>
</dbReference>
<dbReference type="InterPro" id="IPR020568">
    <property type="entry name" value="Ribosomal_Su5_D2-typ_SF"/>
</dbReference>
<dbReference type="PANTHER" id="PTHR23133">
    <property type="entry name" value="IMIDAZOLEGLYCEROL-PHOSPHATE DEHYDRATASE HIS7"/>
    <property type="match status" value="1"/>
</dbReference>
<dbReference type="InterPro" id="IPR020565">
    <property type="entry name" value="ImidazoleglycerP_deHydtase_CS"/>
</dbReference>
<name>A0A354YTU7_9FIRM</name>
<dbReference type="Proteomes" id="UP000263273">
    <property type="component" value="Unassembled WGS sequence"/>
</dbReference>
<proteinExistence type="inferred from homology"/>
<sequence length="197" mass="21998">MDNSRIGEVQRKTSETEVLLQVELDGTGNHQIDTEIPFLNHMLTLFSFHSLCNLRVTARGDIEVDDHHSVEDIAICLGQALKTALGDKRGITRYGEATVPMDESLARVVLDLSGRSYLVYNVPLEREMIGNFATENVREFFQAVAANAGINIHIDLLRGTNTHHIIEAVFKAFARALKDAIAIEPRMEGIWSSKRVL</sequence>
<dbReference type="Gene3D" id="3.30.230.40">
    <property type="entry name" value="Imidazole glycerol phosphate dehydratase, domain 1"/>
    <property type="match status" value="2"/>
</dbReference>
<comment type="pathway">
    <text evidence="1 6 7">Amino-acid biosynthesis; L-histidine biosynthesis; L-histidine from 5-phospho-alpha-D-ribose 1-diphosphate: step 6/9.</text>
</comment>
<dbReference type="EC" id="4.2.1.19" evidence="6 7"/>
<dbReference type="NCBIfam" id="NF002114">
    <property type="entry name" value="PRK00951.2-4"/>
    <property type="match status" value="1"/>
</dbReference>
<evidence type="ECO:0000256" key="5">
    <source>
        <dbReference type="ARBA" id="ARBA00023239"/>
    </source>
</evidence>
<keyword evidence="6" id="KW-0963">Cytoplasm</keyword>
<keyword evidence="4 6" id="KW-0368">Histidine biosynthesis</keyword>
<dbReference type="PROSITE" id="PS00954">
    <property type="entry name" value="IGP_DEHYDRATASE_1"/>
    <property type="match status" value="1"/>
</dbReference>
<dbReference type="PANTHER" id="PTHR23133:SF2">
    <property type="entry name" value="IMIDAZOLEGLYCEROL-PHOSPHATE DEHYDRATASE"/>
    <property type="match status" value="1"/>
</dbReference>
<evidence type="ECO:0000256" key="4">
    <source>
        <dbReference type="ARBA" id="ARBA00023102"/>
    </source>
</evidence>
<dbReference type="UniPathway" id="UPA00031">
    <property type="reaction ID" value="UER00011"/>
</dbReference>
<dbReference type="Pfam" id="PF00475">
    <property type="entry name" value="IGPD"/>
    <property type="match status" value="1"/>
</dbReference>
<dbReference type="InterPro" id="IPR038494">
    <property type="entry name" value="IGPD_sf"/>
</dbReference>
<gene>
    <name evidence="6" type="primary">hisB</name>
    <name evidence="8" type="ORF">DDZ44_01565</name>
</gene>
<dbReference type="PROSITE" id="PS00955">
    <property type="entry name" value="IGP_DEHYDRATASE_2"/>
    <property type="match status" value="1"/>
</dbReference>
<evidence type="ECO:0000256" key="7">
    <source>
        <dbReference type="RuleBase" id="RU000599"/>
    </source>
</evidence>
<keyword evidence="3 6" id="KW-0028">Amino-acid biosynthesis</keyword>
<comment type="subcellular location">
    <subcellularLocation>
        <location evidence="6 7">Cytoplasm</location>
    </subcellularLocation>
</comment>
<evidence type="ECO:0000313" key="9">
    <source>
        <dbReference type="Proteomes" id="UP000263273"/>
    </source>
</evidence>
<evidence type="ECO:0000313" key="8">
    <source>
        <dbReference type="EMBL" id="HBK52614.1"/>
    </source>
</evidence>
<evidence type="ECO:0000256" key="2">
    <source>
        <dbReference type="ARBA" id="ARBA00016664"/>
    </source>
</evidence>
<dbReference type="GO" id="GO:0005737">
    <property type="term" value="C:cytoplasm"/>
    <property type="evidence" value="ECO:0007669"/>
    <property type="project" value="UniProtKB-SubCell"/>
</dbReference>
<dbReference type="InterPro" id="IPR000807">
    <property type="entry name" value="ImidazoleglycerolP_deHydtase"/>
</dbReference>
<comment type="caution">
    <text evidence="8">The sequence shown here is derived from an EMBL/GenBank/DDBJ whole genome shotgun (WGS) entry which is preliminary data.</text>
</comment>
<dbReference type="FunFam" id="3.30.230.40:FF:000001">
    <property type="entry name" value="Imidazoleglycerol-phosphate dehydratase HisB"/>
    <property type="match status" value="1"/>
</dbReference>
<dbReference type="GO" id="GO:0000105">
    <property type="term" value="P:L-histidine biosynthetic process"/>
    <property type="evidence" value="ECO:0007669"/>
    <property type="project" value="UniProtKB-UniRule"/>
</dbReference>
<dbReference type="HAMAP" id="MF_00076">
    <property type="entry name" value="HisB"/>
    <property type="match status" value="1"/>
</dbReference>
<accession>A0A354YTU7</accession>
<dbReference type="EMBL" id="DNZF01000035">
    <property type="protein sequence ID" value="HBK52614.1"/>
    <property type="molecule type" value="Genomic_DNA"/>
</dbReference>
<evidence type="ECO:0000256" key="6">
    <source>
        <dbReference type="HAMAP-Rule" id="MF_00076"/>
    </source>
</evidence>
<evidence type="ECO:0000256" key="1">
    <source>
        <dbReference type="ARBA" id="ARBA00005047"/>
    </source>
</evidence>
<dbReference type="GO" id="GO:0004424">
    <property type="term" value="F:imidazoleglycerol-phosphate dehydratase activity"/>
    <property type="evidence" value="ECO:0007669"/>
    <property type="project" value="UniProtKB-UniRule"/>
</dbReference>
<dbReference type="NCBIfam" id="NF002111">
    <property type="entry name" value="PRK00951.2-1"/>
    <property type="match status" value="1"/>
</dbReference>
<organism evidence="8 9">
    <name type="scientific">Syntrophomonas wolfei</name>
    <dbReference type="NCBI Taxonomy" id="863"/>
    <lineage>
        <taxon>Bacteria</taxon>
        <taxon>Bacillati</taxon>
        <taxon>Bacillota</taxon>
        <taxon>Clostridia</taxon>
        <taxon>Eubacteriales</taxon>
        <taxon>Syntrophomonadaceae</taxon>
        <taxon>Syntrophomonas</taxon>
    </lineage>
</organism>
<dbReference type="STRING" id="378794.GCA_001570625_01579"/>
<reference evidence="8 9" key="1">
    <citation type="journal article" date="2018" name="Nat. Biotechnol.">
        <title>A standardized bacterial taxonomy based on genome phylogeny substantially revises the tree of life.</title>
        <authorList>
            <person name="Parks D.H."/>
            <person name="Chuvochina M."/>
            <person name="Waite D.W."/>
            <person name="Rinke C."/>
            <person name="Skarshewski A."/>
            <person name="Chaumeil P.A."/>
            <person name="Hugenholtz P."/>
        </authorList>
    </citation>
    <scope>NUCLEOTIDE SEQUENCE [LARGE SCALE GENOMIC DNA]</scope>
    <source>
        <strain evidence="8">UBA10948</strain>
    </source>
</reference>
<keyword evidence="5 6" id="KW-0456">Lyase</keyword>
<dbReference type="AlphaFoldDB" id="A0A354YTU7"/>
<dbReference type="CDD" id="cd07914">
    <property type="entry name" value="IGPD"/>
    <property type="match status" value="1"/>
</dbReference>
<dbReference type="SUPFAM" id="SSF54211">
    <property type="entry name" value="Ribosomal protein S5 domain 2-like"/>
    <property type="match status" value="2"/>
</dbReference>
<comment type="catalytic activity">
    <reaction evidence="6 7">
        <text>D-erythro-1-(imidazol-4-yl)glycerol 3-phosphate = 3-(imidazol-4-yl)-2-oxopropyl phosphate + H2O</text>
        <dbReference type="Rhea" id="RHEA:11040"/>
        <dbReference type="ChEBI" id="CHEBI:15377"/>
        <dbReference type="ChEBI" id="CHEBI:57766"/>
        <dbReference type="ChEBI" id="CHEBI:58278"/>
        <dbReference type="EC" id="4.2.1.19"/>
    </reaction>
</comment>
<protein>
    <recommendedName>
        <fullName evidence="2 6">Imidazoleglycerol-phosphate dehydratase</fullName>
        <shortName evidence="6">IGPD</shortName>
        <ecNumber evidence="6 7">4.2.1.19</ecNumber>
    </recommendedName>
</protein>
<dbReference type="FunFam" id="3.30.230.40:FF:000003">
    <property type="entry name" value="Imidazoleglycerol-phosphate dehydratase HisB"/>
    <property type="match status" value="1"/>
</dbReference>
<evidence type="ECO:0000256" key="3">
    <source>
        <dbReference type="ARBA" id="ARBA00022605"/>
    </source>
</evidence>
<comment type="similarity">
    <text evidence="6 7">Belongs to the imidazoleglycerol-phosphate dehydratase family.</text>
</comment>